<reference evidence="1 2" key="1">
    <citation type="submission" date="2015-09" db="EMBL/GenBank/DDBJ databases">
        <title>A metagenomics-based metabolic model of nitrate-dependent anaerobic oxidation of methane by Methanoperedens-like archaea.</title>
        <authorList>
            <person name="Arshad A."/>
            <person name="Speth D.R."/>
            <person name="De Graaf R.M."/>
            <person name="Op Den Camp H.J."/>
            <person name="Jetten M.S."/>
            <person name="Welte C.U."/>
        </authorList>
    </citation>
    <scope>NUCLEOTIDE SEQUENCE [LARGE SCALE GENOMIC DNA]</scope>
</reference>
<name>A0A0P8E132_9EURY</name>
<dbReference type="EMBL" id="LKCM01000121">
    <property type="protein sequence ID" value="KPQ43894.1"/>
    <property type="molecule type" value="Genomic_DNA"/>
</dbReference>
<dbReference type="InterPro" id="IPR021799">
    <property type="entry name" value="PIN-like_prokaryotic"/>
</dbReference>
<gene>
    <name evidence="1" type="ORF">MPEBLZ_01541</name>
</gene>
<dbReference type="Pfam" id="PF11848">
    <property type="entry name" value="DUF3368"/>
    <property type="match status" value="1"/>
</dbReference>
<evidence type="ECO:0000313" key="1">
    <source>
        <dbReference type="EMBL" id="KPQ43894.1"/>
    </source>
</evidence>
<accession>A0A0P8E132</accession>
<comment type="caution">
    <text evidence="1">The sequence shown here is derived from an EMBL/GenBank/DDBJ whole genome shotgun (WGS) entry which is preliminary data.</text>
</comment>
<sequence>MYHYTEACVIVKGEIAKSSLGSAFVLIDEKTAKTIAKKKGLRTMTHVNIIEECVNEGMLPSIKGLEILEKLISEGVKYRSGMLEHYRIVWS</sequence>
<organism evidence="1 2">
    <name type="scientific">Candidatus Methanoperedens nitratireducens</name>
    <dbReference type="NCBI Taxonomy" id="1392998"/>
    <lineage>
        <taxon>Archaea</taxon>
        <taxon>Methanobacteriati</taxon>
        <taxon>Methanobacteriota</taxon>
        <taxon>Stenosarchaea group</taxon>
        <taxon>Methanomicrobia</taxon>
        <taxon>Methanosarcinales</taxon>
        <taxon>ANME-2 cluster</taxon>
        <taxon>Candidatus Methanoperedentaceae</taxon>
        <taxon>Candidatus Methanoperedens</taxon>
    </lineage>
</organism>
<proteinExistence type="predicted"/>
<evidence type="ECO:0000313" key="2">
    <source>
        <dbReference type="Proteomes" id="UP000050360"/>
    </source>
</evidence>
<dbReference type="Proteomes" id="UP000050360">
    <property type="component" value="Unassembled WGS sequence"/>
</dbReference>
<protein>
    <submittedName>
        <fullName evidence="1">Uncharacterized protein</fullName>
    </submittedName>
</protein>
<dbReference type="AlphaFoldDB" id="A0A0P8E132"/>